<protein>
    <submittedName>
        <fullName evidence="2">Uncharacterized protein</fullName>
    </submittedName>
</protein>
<feature type="compositionally biased region" description="Low complexity" evidence="1">
    <location>
        <begin position="61"/>
        <end position="70"/>
    </location>
</feature>
<dbReference type="EMBL" id="SZNQ01000001">
    <property type="protein sequence ID" value="TKT03153.1"/>
    <property type="molecule type" value="Genomic_DNA"/>
</dbReference>
<name>A0A4V6AWA8_STRLS</name>
<comment type="caution">
    <text evidence="2">The sequence shown here is derived from an EMBL/GenBank/DDBJ whole genome shotgun (WGS) entry which is preliminary data.</text>
</comment>
<accession>A0A4V6AWA8</accession>
<feature type="region of interest" description="Disordered" evidence="1">
    <location>
        <begin position="27"/>
        <end position="70"/>
    </location>
</feature>
<reference evidence="2 3" key="1">
    <citation type="submission" date="2019-04" db="EMBL/GenBank/DDBJ databases">
        <title>Streptomyces lasaliensis sp. nov., an Actinomycete isolated from soil which produces the polyether antibiotic lasalocid.</title>
        <authorList>
            <person name="Erwin G."/>
            <person name="Haber C."/>
        </authorList>
    </citation>
    <scope>NUCLEOTIDE SEQUENCE [LARGE SCALE GENOMIC DNA]</scope>
    <source>
        <strain evidence="2 3">X-537</strain>
    </source>
</reference>
<evidence type="ECO:0000313" key="3">
    <source>
        <dbReference type="Proteomes" id="UP000305929"/>
    </source>
</evidence>
<proteinExistence type="predicted"/>
<dbReference type="OrthoDB" id="4337935at2"/>
<dbReference type="Proteomes" id="UP000305929">
    <property type="component" value="Unassembled WGS sequence"/>
</dbReference>
<feature type="region of interest" description="Disordered" evidence="1">
    <location>
        <begin position="97"/>
        <end position="160"/>
    </location>
</feature>
<gene>
    <name evidence="2" type="ORF">E4U91_25755</name>
</gene>
<sequence length="160" mass="15718">MSPARVTYGVIMGVFARLLRRSKTTEEAVTQEVAPEAIPVADEAPADGDVPSGADVPASGAVPASEEAPTAVAVPVADEAASVTDVGAEAGSAIDAAASVSTEAPAPADASEAEPEATGSAAETVSEADSADADADGVEIPRQQSADEAADREADEGART</sequence>
<keyword evidence="3" id="KW-1185">Reference proteome</keyword>
<dbReference type="AlphaFoldDB" id="A0A4V6AWA8"/>
<feature type="compositionally biased region" description="Low complexity" evidence="1">
    <location>
        <begin position="97"/>
        <end position="128"/>
    </location>
</feature>
<evidence type="ECO:0000313" key="2">
    <source>
        <dbReference type="EMBL" id="TKT03153.1"/>
    </source>
</evidence>
<feature type="compositionally biased region" description="Basic and acidic residues" evidence="1">
    <location>
        <begin position="149"/>
        <end position="160"/>
    </location>
</feature>
<evidence type="ECO:0000256" key="1">
    <source>
        <dbReference type="SAM" id="MobiDB-lite"/>
    </source>
</evidence>
<organism evidence="2 3">
    <name type="scientific">Streptomyces lasalocidi</name>
    <name type="common">Streptomyces lasaliensis</name>
    <dbReference type="NCBI Taxonomy" id="324833"/>
    <lineage>
        <taxon>Bacteria</taxon>
        <taxon>Bacillati</taxon>
        <taxon>Actinomycetota</taxon>
        <taxon>Actinomycetes</taxon>
        <taxon>Kitasatosporales</taxon>
        <taxon>Streptomycetaceae</taxon>
        <taxon>Streptomyces</taxon>
    </lineage>
</organism>